<dbReference type="InterPro" id="IPR029058">
    <property type="entry name" value="AB_hydrolase_fold"/>
</dbReference>
<gene>
    <name evidence="2" type="ORF">F5897_000271</name>
</gene>
<sequence>MTYTEHQLEALQHLVAEQTLSLTALSNNLRHSHSECTTISLHLSRQNSKAYQQLTEFFRREIVAVLGDLEQAVRLANNSFNHLQQTLTKHLQQQQLLRAEIARLQLELGQSHAALNAHAAAYGFAIPSNPLQAVASSSTAYTCLADPQTNYDLQTLWEPASRHHNYLAAQHATHTTQLAALQQQITTELTNFHASLTAVQLPPQPREVSAAATPDNLRITAINHKNPLLAAEKRLAAGDLDPVALLAVYAALSQRQQRMFISRNKWSLAAGSRVPTTLKQEAAHLALQQTLKDPQTAARAMGLPPAAAARLHSEAKTLQTALRQNPEAQLISYGKQQHQSTAQVLVGDPHTAQQLIVLVPGMGSNVGGIGNTLAAAQALRSQLQTHRVKTAVIVWQGYDSPELLEEPLRHKAVAGGVQLRGDIAALQQQYPAAKLSIIGHSYGTTTAAEALKGIDQPVHNFIAVGSAGLRDGTTRQELRAEKIFAITAAPEIASWGDPTTYQKQHLLRDLSQHSDLIAPVGIAYGEHRVDPRDLEQVTVLPANHATAAGQRVGTHSLYATAAGEVGYFNPESQSLRAIAGALAASQVQPQDSVRGSPAPQ</sequence>
<proteinExistence type="predicted"/>
<evidence type="ECO:0000259" key="1">
    <source>
        <dbReference type="Pfam" id="PF06259"/>
    </source>
</evidence>
<organism evidence="2 3">
    <name type="scientific">Canibacter oris</name>
    <dbReference type="NCBI Taxonomy" id="1365628"/>
    <lineage>
        <taxon>Bacteria</taxon>
        <taxon>Bacillati</taxon>
        <taxon>Actinomycetota</taxon>
        <taxon>Actinomycetes</taxon>
        <taxon>Micrococcales</taxon>
        <taxon>Microbacteriaceae</taxon>
        <taxon>Canibacter</taxon>
    </lineage>
</organism>
<protein>
    <submittedName>
        <fullName evidence="2">Pimeloyl-ACP methyl ester carboxylesterase</fullName>
    </submittedName>
</protein>
<dbReference type="Proteomes" id="UP000571183">
    <property type="component" value="Unassembled WGS sequence"/>
</dbReference>
<dbReference type="Gene3D" id="3.40.50.1820">
    <property type="entry name" value="alpha/beta hydrolase"/>
    <property type="match status" value="1"/>
</dbReference>
<name>A0A840DLW6_9MICO</name>
<evidence type="ECO:0000313" key="3">
    <source>
        <dbReference type="Proteomes" id="UP000571183"/>
    </source>
</evidence>
<reference evidence="2" key="1">
    <citation type="submission" date="2020-08" db="EMBL/GenBank/DDBJ databases">
        <title>Sequencing the genomes of 1000 actinobacteria strains.</title>
        <authorList>
            <person name="Klenk H.-P."/>
        </authorList>
    </citation>
    <scope>NUCLEOTIDE SEQUENCE [LARGE SCALE GENOMIC DNA]</scope>
    <source>
        <strain evidence="2">DSM 27064</strain>
    </source>
</reference>
<dbReference type="AlphaFoldDB" id="A0A840DLW6"/>
<accession>A0A840DLW6</accession>
<comment type="caution">
    <text evidence="2">The sequence shown here is derived from an EMBL/GenBank/DDBJ whole genome shotgun (WGS) entry which is preliminary data.</text>
</comment>
<dbReference type="Pfam" id="PF06259">
    <property type="entry name" value="Abhydrolase_8"/>
    <property type="match status" value="1"/>
</dbReference>
<dbReference type="RefSeq" id="WP_183304215.1">
    <property type="nucleotide sequence ID" value="NZ_JACIFD010000002.1"/>
</dbReference>
<keyword evidence="3" id="KW-1185">Reference proteome</keyword>
<dbReference type="SUPFAM" id="SSF53474">
    <property type="entry name" value="alpha/beta-Hydrolases"/>
    <property type="match status" value="1"/>
</dbReference>
<dbReference type="EMBL" id="JACIFD010000002">
    <property type="protein sequence ID" value="MBB4070987.1"/>
    <property type="molecule type" value="Genomic_DNA"/>
</dbReference>
<dbReference type="InterPro" id="IPR010427">
    <property type="entry name" value="DUF1023"/>
</dbReference>
<evidence type="ECO:0000313" key="2">
    <source>
        <dbReference type="EMBL" id="MBB4070987.1"/>
    </source>
</evidence>
<feature type="domain" description="DUF1023" evidence="1">
    <location>
        <begin position="339"/>
        <end position="489"/>
    </location>
</feature>